<feature type="region of interest" description="Disordered" evidence="1">
    <location>
        <begin position="21"/>
        <end position="42"/>
    </location>
</feature>
<dbReference type="EMBL" id="GBRH01276635">
    <property type="protein sequence ID" value="JAD21260.1"/>
    <property type="molecule type" value="Transcribed_RNA"/>
</dbReference>
<protein>
    <submittedName>
        <fullName evidence="2">Uncharacterized protein</fullName>
    </submittedName>
</protein>
<accession>A0A0A8Y7W8</accession>
<evidence type="ECO:0000313" key="2">
    <source>
        <dbReference type="EMBL" id="JAD21260.1"/>
    </source>
</evidence>
<reference evidence="2" key="1">
    <citation type="submission" date="2014-09" db="EMBL/GenBank/DDBJ databases">
        <authorList>
            <person name="Magalhaes I.L.F."/>
            <person name="Oliveira U."/>
            <person name="Santos F.R."/>
            <person name="Vidigal T.H.D.A."/>
            <person name="Brescovit A.D."/>
            <person name="Santos A.J."/>
        </authorList>
    </citation>
    <scope>NUCLEOTIDE SEQUENCE</scope>
    <source>
        <tissue evidence="2">Shoot tissue taken approximately 20 cm above the soil surface</tissue>
    </source>
</reference>
<reference evidence="2" key="2">
    <citation type="journal article" date="2015" name="Data Brief">
        <title>Shoot transcriptome of the giant reed, Arundo donax.</title>
        <authorList>
            <person name="Barrero R.A."/>
            <person name="Guerrero F.D."/>
            <person name="Moolhuijzen P."/>
            <person name="Goolsby J.A."/>
            <person name="Tidwell J."/>
            <person name="Bellgard S.E."/>
            <person name="Bellgard M.I."/>
        </authorList>
    </citation>
    <scope>NUCLEOTIDE SEQUENCE</scope>
    <source>
        <tissue evidence="2">Shoot tissue taken approximately 20 cm above the soil surface</tissue>
    </source>
</reference>
<evidence type="ECO:0000256" key="1">
    <source>
        <dbReference type="SAM" id="MobiDB-lite"/>
    </source>
</evidence>
<dbReference type="AlphaFoldDB" id="A0A0A8Y7W8"/>
<name>A0A0A8Y7W8_ARUDO</name>
<proteinExistence type="predicted"/>
<feature type="compositionally biased region" description="Basic and acidic residues" evidence="1">
    <location>
        <begin position="27"/>
        <end position="40"/>
    </location>
</feature>
<organism evidence="2">
    <name type="scientific">Arundo donax</name>
    <name type="common">Giant reed</name>
    <name type="synonym">Donax arundinaceus</name>
    <dbReference type="NCBI Taxonomy" id="35708"/>
    <lineage>
        <taxon>Eukaryota</taxon>
        <taxon>Viridiplantae</taxon>
        <taxon>Streptophyta</taxon>
        <taxon>Embryophyta</taxon>
        <taxon>Tracheophyta</taxon>
        <taxon>Spermatophyta</taxon>
        <taxon>Magnoliopsida</taxon>
        <taxon>Liliopsida</taxon>
        <taxon>Poales</taxon>
        <taxon>Poaceae</taxon>
        <taxon>PACMAD clade</taxon>
        <taxon>Arundinoideae</taxon>
        <taxon>Arundineae</taxon>
        <taxon>Arundo</taxon>
    </lineage>
</organism>
<sequence length="70" mass="7634">MAEREMEESAAAARAAACLLARSRGARGGEGDRGERDGGRRARVLGKVVTRPSVVERRREGAWMAPRGRR</sequence>